<dbReference type="EMBL" id="AY225134">
    <property type="protein sequence ID" value="AAR26905.1"/>
    <property type="molecule type" value="Genomic_DNA"/>
</dbReference>
<reference evidence="1" key="2">
    <citation type="submission" date="2003-01" db="EMBL/GenBank/DDBJ databases">
        <title>Partial Nucleotide Sequence of the Feldmannia irregularis Virus FirrV-1 Genome: On the Evolution of Large Phaeoviral Genomes.</title>
        <authorList>
            <person name="Delaroque N."/>
            <person name="Knippers R."/>
            <person name="Mueller D.G."/>
            <person name="Boland W."/>
        </authorList>
    </citation>
    <scope>NUCLEOTIDE SEQUENCE</scope>
    <source>
        <strain evidence="1">FirrV-1</strain>
    </source>
</reference>
<evidence type="ECO:0000313" key="1">
    <source>
        <dbReference type="EMBL" id="AAR26905.1"/>
    </source>
</evidence>
<dbReference type="GeneID" id="41332220"/>
<sequence length="666" mass="72469">MNARCVRAVSNKMRPSRDILLMEYPKCAAAVVGALLCASAAVGEIFKLTPSDSIQRVLDKARPGDTLRLAEGKYAQDIQTVRSGITIEGSKKAVVMGSGHEHRIVEVNHSYTTLRGFTVSGKRNSGNDPSDYVDKCIFVMGISSPEIERTSGIEYESSITGVIIEDMEVEDCGGECIRLRSFVTHAEVTGNRIERCGRHDYLFDGAGKNGEAIYVGTSSNQWNDGKNSKSGPDKTKYIWIHDNVIDTQANECVDVKEGSTDVLVEYNACSNQLDTNSAGFDSRTDDVTFRYNEVSNCAGAGIRIGGHKIDGKTYGENNEAYGNVMRNNAYSAIKVETGKQHVFCQNDCGKEGCTVKGNRAESVGGDPDDTCITRDLRQFDWTDHQPGRVLLAVGRDCHRIPLQDVAFSNSSHGAVSADTYTLTRWSTAEEGGWVSMKFGGETVTVTGIALRFADGDTSTYQFHLYGDGNPVLLDQTSSGSTLEAERFDLEDDTALSELTLFADSKQFHVIELHVCGSAPATPRVDVFSPSKTSLDCPTADLPVVEAVSRRAPVLHLIGRDFSTAWTCRKVPCDIVLTLEQPSYVYQLDFSVENGDSVVQDFDVQALLGDTWEDIVTDQQSVNMKGTQSVYVGMGGVSKLKFIGYGSSTRSQECSLTTMNVIGCPSS</sequence>
<dbReference type="Gene3D" id="2.160.20.10">
    <property type="entry name" value="Single-stranded right-handed beta-helix, Pectin lyase-like"/>
    <property type="match status" value="1"/>
</dbReference>
<organism evidence="1">
    <name type="scientific">Feldmannia irregularis virus a</name>
    <dbReference type="NCBI Taxonomy" id="231992"/>
    <lineage>
        <taxon>Viruses</taxon>
        <taxon>Varidnaviria</taxon>
        <taxon>Bamfordvirae</taxon>
        <taxon>Nucleocytoviricota</taxon>
        <taxon>Megaviricetes</taxon>
        <taxon>Algavirales</taxon>
        <taxon>Phycodnaviridae</taxon>
        <taxon>Phaeovirus</taxon>
        <taxon>Phaeovirus irregularis</taxon>
    </lineage>
</organism>
<dbReference type="InterPro" id="IPR011050">
    <property type="entry name" value="Pectin_lyase_fold/virulence"/>
</dbReference>
<proteinExistence type="predicted"/>
<dbReference type="KEGG" id="vg:41332220"/>
<dbReference type="SMART" id="SM00710">
    <property type="entry name" value="PbH1"/>
    <property type="match status" value="6"/>
</dbReference>
<name>Q6XM06_9PHYC</name>
<dbReference type="RefSeq" id="YP_009665643.1">
    <property type="nucleotide sequence ID" value="NC_043252.1"/>
</dbReference>
<dbReference type="SUPFAM" id="SSF51126">
    <property type="entry name" value="Pectin lyase-like"/>
    <property type="match status" value="1"/>
</dbReference>
<protein>
    <submittedName>
        <fullName evidence="1">FirrV-1-B30</fullName>
    </submittedName>
</protein>
<dbReference type="InterPro" id="IPR006626">
    <property type="entry name" value="PbH1"/>
</dbReference>
<accession>Q6XM06</accession>
<dbReference type="InterPro" id="IPR012334">
    <property type="entry name" value="Pectin_lyas_fold"/>
</dbReference>
<reference evidence="1" key="1">
    <citation type="journal article" date="2003" name="J. Mol. Evol.">
        <title>Comparisons of two large phaeoviral genomes and evolutionary implications.</title>
        <authorList>
            <person name="Delaroque N."/>
            <person name="Boland W."/>
            <person name="Muller D.G."/>
            <person name="Knippers R."/>
        </authorList>
    </citation>
    <scope>NUCLEOTIDE SEQUENCE</scope>
    <source>
        <strain evidence="1">FirrV-1</strain>
    </source>
</reference>